<dbReference type="Gene3D" id="3.40.50.300">
    <property type="entry name" value="P-loop containing nucleotide triphosphate hydrolases"/>
    <property type="match status" value="1"/>
</dbReference>
<dbReference type="NCBIfam" id="NF008955">
    <property type="entry name" value="PRK12297.1"/>
    <property type="match status" value="1"/>
</dbReference>
<organism evidence="12">
    <name type="scientific">marine sediment metagenome</name>
    <dbReference type="NCBI Taxonomy" id="412755"/>
    <lineage>
        <taxon>unclassified sequences</taxon>
        <taxon>metagenomes</taxon>
        <taxon>ecological metagenomes</taxon>
    </lineage>
</organism>
<comment type="similarity">
    <text evidence="2">Belongs to the TRAFAC class OBG-HflX-like GTPase superfamily. OBG GTPase family.</text>
</comment>
<dbReference type="Pfam" id="PF01926">
    <property type="entry name" value="MMR_HSR1"/>
    <property type="match status" value="1"/>
</dbReference>
<dbReference type="Pfam" id="PF01018">
    <property type="entry name" value="GTP1_OBG"/>
    <property type="match status" value="1"/>
</dbReference>
<dbReference type="FunFam" id="2.70.210.12:FF:000001">
    <property type="entry name" value="GTPase Obg"/>
    <property type="match status" value="1"/>
</dbReference>
<dbReference type="NCBIfam" id="NF008956">
    <property type="entry name" value="PRK12299.1"/>
    <property type="match status" value="1"/>
</dbReference>
<evidence type="ECO:0000256" key="3">
    <source>
        <dbReference type="ARBA" id="ARBA00022490"/>
    </source>
</evidence>
<accession>A0A0F9HUA7</accession>
<dbReference type="InterPro" id="IPR006169">
    <property type="entry name" value="GTP1_OBG_dom"/>
</dbReference>
<dbReference type="PANTHER" id="PTHR11702">
    <property type="entry name" value="DEVELOPMENTALLY REGULATED GTP-BINDING PROTEIN-RELATED"/>
    <property type="match status" value="1"/>
</dbReference>
<dbReference type="InterPro" id="IPR014100">
    <property type="entry name" value="GTP-bd_Obg/CgtA"/>
</dbReference>
<dbReference type="InterPro" id="IPR015349">
    <property type="entry name" value="OCT_dom"/>
</dbReference>
<dbReference type="GO" id="GO:0000287">
    <property type="term" value="F:magnesium ion binding"/>
    <property type="evidence" value="ECO:0007669"/>
    <property type="project" value="InterPro"/>
</dbReference>
<evidence type="ECO:0000259" key="11">
    <source>
        <dbReference type="PROSITE" id="PS51883"/>
    </source>
</evidence>
<dbReference type="NCBIfam" id="TIGR03595">
    <property type="entry name" value="Obg_CgtA_exten"/>
    <property type="match status" value="1"/>
</dbReference>
<dbReference type="PROSITE" id="PS51710">
    <property type="entry name" value="G_OBG"/>
    <property type="match status" value="1"/>
</dbReference>
<evidence type="ECO:0000256" key="6">
    <source>
        <dbReference type="ARBA" id="ARBA00022801"/>
    </source>
</evidence>
<dbReference type="HAMAP" id="MF_01454">
    <property type="entry name" value="GTPase_Obg"/>
    <property type="match status" value="1"/>
</dbReference>
<dbReference type="InterPro" id="IPR036726">
    <property type="entry name" value="GTP1_OBG_dom_sf"/>
</dbReference>
<keyword evidence="8" id="KW-0342">GTP-binding</keyword>
<keyword evidence="7" id="KW-0460">Magnesium</keyword>
<evidence type="ECO:0000256" key="2">
    <source>
        <dbReference type="ARBA" id="ARBA00007699"/>
    </source>
</evidence>
<dbReference type="InterPro" id="IPR036346">
    <property type="entry name" value="GTP-bd_prot_GTP1/OBG_C_sf"/>
</dbReference>
<evidence type="ECO:0000313" key="12">
    <source>
        <dbReference type="EMBL" id="KKM18727.1"/>
    </source>
</evidence>
<evidence type="ECO:0000256" key="5">
    <source>
        <dbReference type="ARBA" id="ARBA00022741"/>
    </source>
</evidence>
<evidence type="ECO:0000256" key="1">
    <source>
        <dbReference type="ARBA" id="ARBA00001946"/>
    </source>
</evidence>
<protein>
    <recommendedName>
        <fullName evidence="13">OBG-type G domain-containing protein</fullName>
    </recommendedName>
</protein>
<gene>
    <name evidence="12" type="ORF">LCGC14_1662790</name>
</gene>
<dbReference type="CDD" id="cd01898">
    <property type="entry name" value="Obg"/>
    <property type="match status" value="1"/>
</dbReference>
<keyword evidence="5" id="KW-0547">Nucleotide-binding</keyword>
<dbReference type="InterPro" id="IPR006074">
    <property type="entry name" value="GTP1-OBG_CS"/>
</dbReference>
<dbReference type="PIRSF" id="PIRSF002401">
    <property type="entry name" value="GTP_bd_Obg/CgtA"/>
    <property type="match status" value="1"/>
</dbReference>
<evidence type="ECO:0008006" key="13">
    <source>
        <dbReference type="Google" id="ProtNLM"/>
    </source>
</evidence>
<dbReference type="InterPro" id="IPR006073">
    <property type="entry name" value="GTP-bd"/>
</dbReference>
<comment type="caution">
    <text evidence="12">The sequence shown here is derived from an EMBL/GenBank/DDBJ whole genome shotgun (WGS) entry which is preliminary data.</text>
</comment>
<feature type="domain" description="Obg" evidence="11">
    <location>
        <begin position="1"/>
        <end position="157"/>
    </location>
</feature>
<dbReference type="SUPFAM" id="SSF82051">
    <property type="entry name" value="Obg GTP-binding protein N-terminal domain"/>
    <property type="match status" value="1"/>
</dbReference>
<dbReference type="PROSITE" id="PS00905">
    <property type="entry name" value="GTP1_OBG"/>
    <property type="match status" value="1"/>
</dbReference>
<keyword evidence="4" id="KW-0479">Metal-binding</keyword>
<dbReference type="Pfam" id="PF09269">
    <property type="entry name" value="DUF1967"/>
    <property type="match status" value="1"/>
</dbReference>
<dbReference type="PROSITE" id="PS51883">
    <property type="entry name" value="OBG"/>
    <property type="match status" value="1"/>
</dbReference>
<evidence type="ECO:0000259" key="9">
    <source>
        <dbReference type="PROSITE" id="PS51710"/>
    </source>
</evidence>
<feature type="domain" description="OCT" evidence="10">
    <location>
        <begin position="345"/>
        <end position="423"/>
    </location>
</feature>
<dbReference type="NCBIfam" id="TIGR02729">
    <property type="entry name" value="Obg_CgtA"/>
    <property type="match status" value="1"/>
</dbReference>
<proteinExistence type="inferred from homology"/>
<evidence type="ECO:0000256" key="4">
    <source>
        <dbReference type="ARBA" id="ARBA00022723"/>
    </source>
</evidence>
<dbReference type="PANTHER" id="PTHR11702:SF31">
    <property type="entry name" value="MITOCHONDRIAL RIBOSOME-ASSOCIATED GTPASE 2"/>
    <property type="match status" value="1"/>
</dbReference>
<dbReference type="GO" id="GO:0003924">
    <property type="term" value="F:GTPase activity"/>
    <property type="evidence" value="ECO:0007669"/>
    <property type="project" value="InterPro"/>
</dbReference>
<dbReference type="GO" id="GO:0005525">
    <property type="term" value="F:GTP binding"/>
    <property type="evidence" value="ECO:0007669"/>
    <property type="project" value="UniProtKB-KW"/>
</dbReference>
<dbReference type="InterPro" id="IPR031167">
    <property type="entry name" value="G_OBG"/>
</dbReference>
<dbReference type="Gene3D" id="3.30.300.350">
    <property type="entry name" value="GTP-binding protein OBG, C-terminal domain"/>
    <property type="match status" value="1"/>
</dbReference>
<evidence type="ECO:0000256" key="8">
    <source>
        <dbReference type="ARBA" id="ARBA00023134"/>
    </source>
</evidence>
<sequence length="427" mass="47104">MFIDEAKIFVKAGDGGAGAVSFRREKHVPRGGPDGGNGGNGASVVFEVDEGLKTLLDFKYKRHFKAEKGKHGSGNKRNGANGTDYVLKVPPGTLIKDEDGKILFDMKAQGQRFTVVSGGHGGKGNAYFTSARYKTPTFSQKGEPGSEFWLKLELKLLADVGIVGMPNVGKSTLISVISKAKPKIADYPFTTLVPNLGVVEADDFTYVVADIPGLIEGAHKGAGLGDAFLRHVDRAGIILHMLDLSREDPIADFEIIHKELDLYSKELSKRLSFVVGNKADVLSDEDVLEKVSKYFKSKKIDFYRISAVTHEGLERLMHALGAKVKEVDKEKETTVLEETVRTYKLSEQKLSDFEVEKEKDGSFAVKGAAIERFIVMTDFDNEESLEYAQQKLKTIRLDQKLLTAGAKEGDLIKIGSYQFHFDPKYNQ</sequence>
<dbReference type="InterPro" id="IPR045086">
    <property type="entry name" value="OBG_GTPase"/>
</dbReference>
<name>A0A0F9HUA7_9ZZZZ</name>
<evidence type="ECO:0000259" key="10">
    <source>
        <dbReference type="PROSITE" id="PS51881"/>
    </source>
</evidence>
<dbReference type="SUPFAM" id="SSF102741">
    <property type="entry name" value="Obg GTP-binding protein C-terminal domain"/>
    <property type="match status" value="1"/>
</dbReference>
<dbReference type="EMBL" id="LAZR01014159">
    <property type="protein sequence ID" value="KKM18727.1"/>
    <property type="molecule type" value="Genomic_DNA"/>
</dbReference>
<dbReference type="PRINTS" id="PR00326">
    <property type="entry name" value="GTP1OBG"/>
</dbReference>
<dbReference type="SUPFAM" id="SSF52540">
    <property type="entry name" value="P-loop containing nucleoside triphosphate hydrolases"/>
    <property type="match status" value="1"/>
</dbReference>
<dbReference type="AlphaFoldDB" id="A0A0F9HUA7"/>
<reference evidence="12" key="1">
    <citation type="journal article" date="2015" name="Nature">
        <title>Complex archaea that bridge the gap between prokaryotes and eukaryotes.</title>
        <authorList>
            <person name="Spang A."/>
            <person name="Saw J.H."/>
            <person name="Jorgensen S.L."/>
            <person name="Zaremba-Niedzwiedzka K."/>
            <person name="Martijn J."/>
            <person name="Lind A.E."/>
            <person name="van Eijk R."/>
            <person name="Schleper C."/>
            <person name="Guy L."/>
            <person name="Ettema T.J."/>
        </authorList>
    </citation>
    <scope>NUCLEOTIDE SEQUENCE</scope>
</reference>
<comment type="cofactor">
    <cofactor evidence="1">
        <name>Mg(2+)</name>
        <dbReference type="ChEBI" id="CHEBI:18420"/>
    </cofactor>
</comment>
<feature type="domain" description="OBG-type G" evidence="9">
    <location>
        <begin position="158"/>
        <end position="325"/>
    </location>
</feature>
<keyword evidence="3" id="KW-0963">Cytoplasm</keyword>
<dbReference type="Gene3D" id="2.70.210.12">
    <property type="entry name" value="GTP1/OBG domain"/>
    <property type="match status" value="1"/>
</dbReference>
<dbReference type="NCBIfam" id="NF008954">
    <property type="entry name" value="PRK12296.1"/>
    <property type="match status" value="1"/>
</dbReference>
<evidence type="ECO:0000256" key="7">
    <source>
        <dbReference type="ARBA" id="ARBA00022842"/>
    </source>
</evidence>
<keyword evidence="6" id="KW-0378">Hydrolase</keyword>
<dbReference type="InterPro" id="IPR027417">
    <property type="entry name" value="P-loop_NTPase"/>
</dbReference>
<dbReference type="PROSITE" id="PS51881">
    <property type="entry name" value="OCT"/>
    <property type="match status" value="1"/>
</dbReference>